<feature type="chain" id="PRO_5039459823" evidence="1">
    <location>
        <begin position="28"/>
        <end position="134"/>
    </location>
</feature>
<organism evidence="2 3">
    <name type="scientific">Haloechinothrix aidingensis</name>
    <dbReference type="NCBI Taxonomy" id="2752311"/>
    <lineage>
        <taxon>Bacteria</taxon>
        <taxon>Bacillati</taxon>
        <taxon>Actinomycetota</taxon>
        <taxon>Actinomycetes</taxon>
        <taxon>Pseudonocardiales</taxon>
        <taxon>Pseudonocardiaceae</taxon>
        <taxon>Haloechinothrix</taxon>
    </lineage>
</organism>
<evidence type="ECO:0000313" key="3">
    <source>
        <dbReference type="Proteomes" id="UP000582974"/>
    </source>
</evidence>
<gene>
    <name evidence="2" type="ORF">H0B56_01425</name>
</gene>
<keyword evidence="3" id="KW-1185">Reference proteome</keyword>
<keyword evidence="1" id="KW-0732">Signal</keyword>
<dbReference type="RefSeq" id="WP_180891095.1">
    <property type="nucleotide sequence ID" value="NZ_JACCKD010000001.1"/>
</dbReference>
<proteinExistence type="predicted"/>
<dbReference type="EMBL" id="JACCKD010000001">
    <property type="protein sequence ID" value="MBA0124199.1"/>
    <property type="molecule type" value="Genomic_DNA"/>
</dbReference>
<name>A0A838A7F1_9PSEU</name>
<comment type="caution">
    <text evidence="2">The sequence shown here is derived from an EMBL/GenBank/DDBJ whole genome shotgun (WGS) entry which is preliminary data.</text>
</comment>
<reference evidence="2 3" key="1">
    <citation type="submission" date="2020-07" db="EMBL/GenBank/DDBJ databases">
        <title>Genome of Haloechinothrix sp.</title>
        <authorList>
            <person name="Tang S.-K."/>
            <person name="Yang L."/>
            <person name="Zhu W.-Y."/>
        </authorList>
    </citation>
    <scope>NUCLEOTIDE SEQUENCE [LARGE SCALE GENOMIC DNA]</scope>
    <source>
        <strain evidence="2 3">YIM 98757</strain>
    </source>
</reference>
<protein>
    <submittedName>
        <fullName evidence="2">Uncharacterized protein</fullName>
    </submittedName>
</protein>
<evidence type="ECO:0000313" key="2">
    <source>
        <dbReference type="EMBL" id="MBA0124199.1"/>
    </source>
</evidence>
<dbReference type="AlphaFoldDB" id="A0A838A7F1"/>
<feature type="signal peptide" evidence="1">
    <location>
        <begin position="1"/>
        <end position="27"/>
    </location>
</feature>
<sequence length="134" mass="12859">MRRLSGVTAAVLSVVALGILGSTAPAAASPVPAASSDGSLTCGYTVNSKAGTVSGSCSGTTSAGSASGSFTGHLRPGGLATGSFTLRTPLGELDGTFRGSPFGPGHGPPSKATGEWSVSGGTTQLSGTFVATLR</sequence>
<accession>A0A838A7F1</accession>
<evidence type="ECO:0000256" key="1">
    <source>
        <dbReference type="SAM" id="SignalP"/>
    </source>
</evidence>
<dbReference type="Proteomes" id="UP000582974">
    <property type="component" value="Unassembled WGS sequence"/>
</dbReference>